<dbReference type="AlphaFoldDB" id="A0A0F9IVM6"/>
<reference evidence="2" key="1">
    <citation type="journal article" date="2015" name="Nature">
        <title>Complex archaea that bridge the gap between prokaryotes and eukaryotes.</title>
        <authorList>
            <person name="Spang A."/>
            <person name="Saw J.H."/>
            <person name="Jorgensen S.L."/>
            <person name="Zaremba-Niedzwiedzka K."/>
            <person name="Martijn J."/>
            <person name="Lind A.E."/>
            <person name="van Eijk R."/>
            <person name="Schleper C."/>
            <person name="Guy L."/>
            <person name="Ettema T.J."/>
        </authorList>
    </citation>
    <scope>NUCLEOTIDE SEQUENCE</scope>
</reference>
<dbReference type="InterPro" id="IPR011042">
    <property type="entry name" value="6-blade_b-propeller_TolB-like"/>
</dbReference>
<evidence type="ECO:0000313" key="2">
    <source>
        <dbReference type="EMBL" id="KKM61343.1"/>
    </source>
</evidence>
<evidence type="ECO:0000256" key="1">
    <source>
        <dbReference type="SAM" id="MobiDB-lite"/>
    </source>
</evidence>
<gene>
    <name evidence="2" type="ORF">LCGC14_1532700</name>
</gene>
<accession>A0A0F9IVM6</accession>
<feature type="non-terminal residue" evidence="2">
    <location>
        <position position="141"/>
    </location>
</feature>
<feature type="region of interest" description="Disordered" evidence="1">
    <location>
        <begin position="91"/>
        <end position="120"/>
    </location>
</feature>
<comment type="caution">
    <text evidence="2">The sequence shown here is derived from an EMBL/GenBank/DDBJ whole genome shotgun (WGS) entry which is preliminary data.</text>
</comment>
<sequence length="141" mass="15669">MRPSIPLSCFFLIGIIGAITTPDTLAQTSRKLILEEAESRLRAIYDRQEFRAKRFHADWLPDSSGYTVLESVPESNERALVRYEAANGKRTVLNSHRSEHAGRPGNVSPDGKSVLSSEQGNLYVRDLGSDRKIPLTKNAAD</sequence>
<dbReference type="Gene3D" id="2.120.10.30">
    <property type="entry name" value="TolB, C-terminal domain"/>
    <property type="match status" value="1"/>
</dbReference>
<protein>
    <recommendedName>
        <fullName evidence="3">S9 family peptidase</fullName>
    </recommendedName>
</protein>
<name>A0A0F9IVM6_9ZZZZ</name>
<dbReference type="EMBL" id="LAZR01011502">
    <property type="protein sequence ID" value="KKM61343.1"/>
    <property type="molecule type" value="Genomic_DNA"/>
</dbReference>
<evidence type="ECO:0008006" key="3">
    <source>
        <dbReference type="Google" id="ProtNLM"/>
    </source>
</evidence>
<proteinExistence type="predicted"/>
<organism evidence="2">
    <name type="scientific">marine sediment metagenome</name>
    <dbReference type="NCBI Taxonomy" id="412755"/>
    <lineage>
        <taxon>unclassified sequences</taxon>
        <taxon>metagenomes</taxon>
        <taxon>ecological metagenomes</taxon>
    </lineage>
</organism>